<dbReference type="GO" id="GO:0016301">
    <property type="term" value="F:kinase activity"/>
    <property type="evidence" value="ECO:0007669"/>
    <property type="project" value="UniProtKB-KW"/>
</dbReference>
<evidence type="ECO:0000256" key="1">
    <source>
        <dbReference type="ARBA" id="ARBA00022679"/>
    </source>
</evidence>
<proteinExistence type="predicted"/>
<dbReference type="Gene3D" id="3.40.1190.20">
    <property type="match status" value="1"/>
</dbReference>
<dbReference type="InterPro" id="IPR029056">
    <property type="entry name" value="Ribokinase-like"/>
</dbReference>
<gene>
    <name evidence="4" type="ORF">HJ588_03785</name>
</gene>
<feature type="domain" description="Carbohydrate kinase PfkB" evidence="3">
    <location>
        <begin position="45"/>
        <end position="305"/>
    </location>
</feature>
<evidence type="ECO:0000313" key="5">
    <source>
        <dbReference type="Proteomes" id="UP000557772"/>
    </source>
</evidence>
<keyword evidence="5" id="KW-1185">Reference proteome</keyword>
<name>A0A849AFN7_9MICO</name>
<evidence type="ECO:0000313" key="4">
    <source>
        <dbReference type="EMBL" id="NNG38396.1"/>
    </source>
</evidence>
<keyword evidence="2 4" id="KW-0418">Kinase</keyword>
<reference evidence="4 5" key="1">
    <citation type="submission" date="2020-05" db="EMBL/GenBank/DDBJ databases">
        <title>Flexivirga sp. ID2601S isolated from air conditioner.</title>
        <authorList>
            <person name="Kim D.H."/>
        </authorList>
    </citation>
    <scope>NUCLEOTIDE SEQUENCE [LARGE SCALE GENOMIC DNA]</scope>
    <source>
        <strain evidence="4 5">ID2601S</strain>
    </source>
</reference>
<dbReference type="SUPFAM" id="SSF53613">
    <property type="entry name" value="Ribokinase-like"/>
    <property type="match status" value="1"/>
</dbReference>
<dbReference type="PANTHER" id="PTHR10584:SF166">
    <property type="entry name" value="RIBOKINASE"/>
    <property type="match status" value="1"/>
</dbReference>
<organism evidence="4 5">
    <name type="scientific">Flexivirga aerilata</name>
    <dbReference type="NCBI Taxonomy" id="1656889"/>
    <lineage>
        <taxon>Bacteria</taxon>
        <taxon>Bacillati</taxon>
        <taxon>Actinomycetota</taxon>
        <taxon>Actinomycetes</taxon>
        <taxon>Micrococcales</taxon>
        <taxon>Dermacoccaceae</taxon>
        <taxon>Flexivirga</taxon>
    </lineage>
</organism>
<dbReference type="EMBL" id="JABENB010000001">
    <property type="protein sequence ID" value="NNG38396.1"/>
    <property type="molecule type" value="Genomic_DNA"/>
</dbReference>
<evidence type="ECO:0000259" key="3">
    <source>
        <dbReference type="Pfam" id="PF00294"/>
    </source>
</evidence>
<comment type="caution">
    <text evidence="4">The sequence shown here is derived from an EMBL/GenBank/DDBJ whole genome shotgun (WGS) entry which is preliminary data.</text>
</comment>
<dbReference type="Proteomes" id="UP000557772">
    <property type="component" value="Unassembled WGS sequence"/>
</dbReference>
<sequence length="336" mass="34116">MSSVPAAPAIDPADRVDVLVVGTVFLDVIFSGVAAAPEPGTETWATESVLCPGGIANNAVAAARLGAATCLVAPVGPDPAGDFLLRSLRGEAHLDVRVPALPGVRTPVTAAFGNGADRAMISHGRLDPVPVGELAPRLPQARACFVSLQPGGDDWFAAQRAGGARVYAGVGYDERHDWSGEVLGRLAGVDALVLNEIEALAYSGRDDVPSAAAALTDHVERVVVTCGRGGVHSASASASAAAHPPLTLPGERVAAVDATGAGDVFTSGLMCADLLGLPTEDALRFAQVCAALSVRGLGGAASAPTLTDVRTWCRDSEVPGLRRIAADLDARPAPYS</sequence>
<dbReference type="AlphaFoldDB" id="A0A849AFN7"/>
<keyword evidence="1" id="KW-0808">Transferase</keyword>
<dbReference type="InterPro" id="IPR011611">
    <property type="entry name" value="PfkB_dom"/>
</dbReference>
<dbReference type="PANTHER" id="PTHR10584">
    <property type="entry name" value="SUGAR KINASE"/>
    <property type="match status" value="1"/>
</dbReference>
<dbReference type="Pfam" id="PF00294">
    <property type="entry name" value="PfkB"/>
    <property type="match status" value="1"/>
</dbReference>
<accession>A0A849AFN7</accession>
<evidence type="ECO:0000256" key="2">
    <source>
        <dbReference type="ARBA" id="ARBA00022777"/>
    </source>
</evidence>
<dbReference type="RefSeq" id="WP_171152076.1">
    <property type="nucleotide sequence ID" value="NZ_JABENB010000001.1"/>
</dbReference>
<protein>
    <submittedName>
        <fullName evidence="4">Carbohydrate kinase family protein</fullName>
    </submittedName>
</protein>